<dbReference type="RefSeq" id="WP_349173485.1">
    <property type="nucleotide sequence ID" value="NZ_JBBMEU010000027.1"/>
</dbReference>
<evidence type="ECO:0000259" key="2">
    <source>
        <dbReference type="Pfam" id="PF04233"/>
    </source>
</evidence>
<sequence>MTKEIVPKRKIRYPMGLERDYAKLLTAYVARKMKVVAAFIPEMKTALQSSNTTGHINLVIDQIGQAMESADVLTGTMQKMARLVETHTEKEADAEFRSVFSLSAPLLPGPLKNQPVTDVGRQDAASPDLEELKRAWVDQNLDLIRSIDGETLARIKQRLNDAIIYNSNAAALTKFLAEAIQDIAHNETNRAVLIATDQIGKLHGRMSQYRQEQAGITHYIWETAHDSRVRPWHRTRQGKKFAWSDPPPDGHPGIPIRCRCVALPVIDVDTIPIRTKAGTFISLTAKKLTSAPPQGEEEGDANNLYPKTLGGASRGEEMTHAEADSGNVNPRVNFSEAYRNNCQVCVVDYEARRRGYDVIAKGFEAGGTTERLSHKTNLAWLDPETGEAPAYILDKAVHTPKQLASWLHRMLDPKGRYTIEFAWKGRGSIGHIVCISKDKAGDLVMYDPQLDRIYTGDKEIQSYFKRARFKRTFYGITVYTPPRLLRVDDKAFNVKIVNDVLEKRKK</sequence>
<feature type="region of interest" description="Disordered" evidence="1">
    <location>
        <begin position="289"/>
        <end position="327"/>
    </location>
</feature>
<feature type="domain" description="Phage head morphogenesis" evidence="2">
    <location>
        <begin position="155"/>
        <end position="262"/>
    </location>
</feature>
<comment type="caution">
    <text evidence="4">The sequence shown here is derived from an EMBL/GenBank/DDBJ whole genome shotgun (WGS) entry which is preliminary data.</text>
</comment>
<gene>
    <name evidence="4" type="ORF">WMO23_05865</name>
</gene>
<dbReference type="NCBIfam" id="TIGR01641">
    <property type="entry name" value="phageSPP1_gp7"/>
    <property type="match status" value="1"/>
</dbReference>
<evidence type="ECO:0000256" key="1">
    <source>
        <dbReference type="SAM" id="MobiDB-lite"/>
    </source>
</evidence>
<feature type="compositionally biased region" description="Basic and acidic residues" evidence="1">
    <location>
        <begin position="314"/>
        <end position="323"/>
    </location>
</feature>
<keyword evidence="5" id="KW-1185">Reference proteome</keyword>
<protein>
    <submittedName>
        <fullName evidence="4">Minor capsid protein</fullName>
    </submittedName>
</protein>
<evidence type="ECO:0000259" key="3">
    <source>
        <dbReference type="Pfam" id="PF15644"/>
    </source>
</evidence>
<name>A0ABV1CVT2_9FIRM</name>
<dbReference type="EMBL" id="JBBMEU010000027">
    <property type="protein sequence ID" value="MEQ2422257.1"/>
    <property type="molecule type" value="Genomic_DNA"/>
</dbReference>
<dbReference type="Pfam" id="PF04233">
    <property type="entry name" value="Phage_Mu_F"/>
    <property type="match status" value="1"/>
</dbReference>
<organism evidence="4 5">
    <name type="scientific">Megasphaera intestinihominis</name>
    <dbReference type="NCBI Taxonomy" id="3133159"/>
    <lineage>
        <taxon>Bacteria</taxon>
        <taxon>Bacillati</taxon>
        <taxon>Bacillota</taxon>
        <taxon>Negativicutes</taxon>
        <taxon>Veillonellales</taxon>
        <taxon>Veillonellaceae</taxon>
        <taxon>Megasphaera</taxon>
    </lineage>
</organism>
<feature type="domain" description="Tox-PL" evidence="3">
    <location>
        <begin position="340"/>
        <end position="449"/>
    </location>
</feature>
<evidence type="ECO:0000313" key="4">
    <source>
        <dbReference type="EMBL" id="MEQ2422257.1"/>
    </source>
</evidence>
<dbReference type="InterPro" id="IPR006528">
    <property type="entry name" value="Phage_head_morphogenesis_dom"/>
</dbReference>
<evidence type="ECO:0000313" key="5">
    <source>
        <dbReference type="Proteomes" id="UP001433088"/>
    </source>
</evidence>
<dbReference type="InterPro" id="IPR028908">
    <property type="entry name" value="Tox-PL_dom"/>
</dbReference>
<accession>A0ABV1CVT2</accession>
<proteinExistence type="predicted"/>
<dbReference type="Proteomes" id="UP001433088">
    <property type="component" value="Unassembled WGS sequence"/>
</dbReference>
<reference evidence="4 5" key="1">
    <citation type="submission" date="2024-03" db="EMBL/GenBank/DDBJ databases">
        <title>Human intestinal bacterial collection.</title>
        <authorList>
            <person name="Pauvert C."/>
            <person name="Hitch T.C.A."/>
            <person name="Clavel T."/>
        </authorList>
    </citation>
    <scope>NUCLEOTIDE SEQUENCE [LARGE SCALE GENOMIC DNA]</scope>
    <source>
        <strain evidence="4 5">CLA-AA-H81</strain>
    </source>
</reference>
<dbReference type="Pfam" id="PF15644">
    <property type="entry name" value="Gln_amidase"/>
    <property type="match status" value="1"/>
</dbReference>